<dbReference type="InterPro" id="IPR007339">
    <property type="entry name" value="RclC-like"/>
</dbReference>
<feature type="transmembrane region" description="Helical" evidence="1">
    <location>
        <begin position="12"/>
        <end position="33"/>
    </location>
</feature>
<dbReference type="KEGG" id="cil:EG358_06940"/>
<proteinExistence type="predicted"/>
<organism evidence="3 5">
    <name type="scientific">Chryseobacterium indoltheticum</name>
    <dbReference type="NCBI Taxonomy" id="254"/>
    <lineage>
        <taxon>Bacteria</taxon>
        <taxon>Pseudomonadati</taxon>
        <taxon>Bacteroidota</taxon>
        <taxon>Flavobacteriia</taxon>
        <taxon>Flavobacteriales</taxon>
        <taxon>Weeksellaceae</taxon>
        <taxon>Chryseobacterium group</taxon>
        <taxon>Chryseobacterium</taxon>
    </lineage>
</organism>
<keyword evidence="1" id="KW-0812">Transmembrane</keyword>
<dbReference type="GO" id="GO:1901530">
    <property type="term" value="P:response to hypochlorite"/>
    <property type="evidence" value="ECO:0007669"/>
    <property type="project" value="TreeGrafter"/>
</dbReference>
<dbReference type="RefSeq" id="WP_076561729.1">
    <property type="nucleotide sequence ID" value="NZ_CP033929.1"/>
</dbReference>
<dbReference type="Proteomes" id="UP000185725">
    <property type="component" value="Unassembled WGS sequence"/>
</dbReference>
<dbReference type="EMBL" id="FTMF01000011">
    <property type="protein sequence ID" value="SIR00151.1"/>
    <property type="molecule type" value="Genomic_DNA"/>
</dbReference>
<dbReference type="PANTHER" id="PTHR40106">
    <property type="entry name" value="INNER MEMBRANE PROTEIN RCLC"/>
    <property type="match status" value="1"/>
</dbReference>
<dbReference type="OrthoDB" id="1118972at2"/>
<dbReference type="PIRSF" id="PIRSF028065">
    <property type="entry name" value="UCP028065"/>
    <property type="match status" value="1"/>
</dbReference>
<keyword evidence="4" id="KW-1185">Reference proteome</keyword>
<evidence type="ECO:0000313" key="4">
    <source>
        <dbReference type="Proteomes" id="UP000185725"/>
    </source>
</evidence>
<evidence type="ECO:0000313" key="2">
    <source>
        <dbReference type="EMBL" id="SIR00151.1"/>
    </source>
</evidence>
<dbReference type="AlphaFoldDB" id="A0A381FBG0"/>
<accession>A0A381FBG0</accession>
<evidence type="ECO:0000313" key="5">
    <source>
        <dbReference type="Proteomes" id="UP000255231"/>
    </source>
</evidence>
<name>A0A381FBG0_9FLAO</name>
<evidence type="ECO:0000313" key="3">
    <source>
        <dbReference type="EMBL" id="SUX43402.1"/>
    </source>
</evidence>
<feature type="transmembrane region" description="Helical" evidence="1">
    <location>
        <begin position="53"/>
        <end position="80"/>
    </location>
</feature>
<reference evidence="3 5" key="2">
    <citation type="submission" date="2018-06" db="EMBL/GenBank/DDBJ databases">
        <authorList>
            <consortium name="Pathogen Informatics"/>
            <person name="Doyle S."/>
        </authorList>
    </citation>
    <scope>NUCLEOTIDE SEQUENCE [LARGE SCALE GENOMIC DNA]</scope>
    <source>
        <strain evidence="3 5">NCTC13560</strain>
    </source>
</reference>
<dbReference type="PANTHER" id="PTHR40106:SF1">
    <property type="entry name" value="INNER MEMBRANE PROTEIN RCLC"/>
    <property type="match status" value="1"/>
</dbReference>
<sequence>MNGTLQSKIYKVGYYISLLGTVAILLWIALLKFTPPEANGIKLLVENSPFTSWMYDVWSVSTTAKIIGISEIIIVILIILSIWFSKLRIYATLGMTAMFLVTISFWFTTPAPDGWLKIVDGLPMPNANRLKDIMFLGFGLMLINFPKNKQSI</sequence>
<keyword evidence="1" id="KW-1133">Transmembrane helix</keyword>
<feature type="transmembrane region" description="Helical" evidence="1">
    <location>
        <begin position="87"/>
        <end position="107"/>
    </location>
</feature>
<dbReference type="GeneID" id="303673430"/>
<dbReference type="Proteomes" id="UP000255231">
    <property type="component" value="Unassembled WGS sequence"/>
</dbReference>
<evidence type="ECO:0000256" key="1">
    <source>
        <dbReference type="SAM" id="Phobius"/>
    </source>
</evidence>
<dbReference type="EMBL" id="UFVS01000001">
    <property type="protein sequence ID" value="SUX43402.1"/>
    <property type="molecule type" value="Genomic_DNA"/>
</dbReference>
<dbReference type="Pfam" id="PF04224">
    <property type="entry name" value="DUF417"/>
    <property type="match status" value="1"/>
</dbReference>
<gene>
    <name evidence="3" type="primary">ykgB_1</name>
    <name evidence="3" type="ORF">NCTC13560_01994</name>
    <name evidence="2" type="ORF">SAMN05421682_11118</name>
</gene>
<dbReference type="InterPro" id="IPR016865">
    <property type="entry name" value="RclC"/>
</dbReference>
<protein>
    <submittedName>
        <fullName evidence="3">Inner membrane protein ykgB</fullName>
    </submittedName>
    <submittedName>
        <fullName evidence="2">Uncharacterized membrane protein YkgB</fullName>
    </submittedName>
</protein>
<keyword evidence="1" id="KW-0472">Membrane</keyword>
<dbReference type="GO" id="GO:0005886">
    <property type="term" value="C:plasma membrane"/>
    <property type="evidence" value="ECO:0007669"/>
    <property type="project" value="TreeGrafter"/>
</dbReference>
<reference evidence="2 4" key="1">
    <citation type="submission" date="2017-01" db="EMBL/GenBank/DDBJ databases">
        <authorList>
            <person name="Varghese N."/>
            <person name="Submissions S."/>
        </authorList>
    </citation>
    <scope>NUCLEOTIDE SEQUENCE [LARGE SCALE GENOMIC DNA]</scope>
    <source>
        <strain evidence="2 4">ATCC 27950</strain>
    </source>
</reference>